<dbReference type="EC" id="3.4.24.-" evidence="14"/>
<keyword evidence="10" id="KW-0482">Metalloprotease</keyword>
<keyword evidence="11 12" id="KW-0472">Membrane</keyword>
<dbReference type="GO" id="GO:0016787">
    <property type="term" value="F:hydrolase activity"/>
    <property type="evidence" value="ECO:0007669"/>
    <property type="project" value="UniProtKB-KW"/>
</dbReference>
<keyword evidence="6" id="KW-0479">Metal-binding</keyword>
<reference evidence="14" key="1">
    <citation type="submission" date="2022-01" db="EMBL/GenBank/DDBJ databases">
        <authorList>
            <person name="Criscuolo A."/>
        </authorList>
    </citation>
    <scope>NUCLEOTIDE SEQUENCE</scope>
    <source>
        <strain evidence="14">CIP111892</strain>
    </source>
</reference>
<dbReference type="SUPFAM" id="SSF54631">
    <property type="entry name" value="CBS-domain pair"/>
    <property type="match status" value="1"/>
</dbReference>
<keyword evidence="9 12" id="KW-1133">Transmembrane helix</keyword>
<dbReference type="CDD" id="cd06161">
    <property type="entry name" value="S2P-M50_SpoIVFB"/>
    <property type="match status" value="1"/>
</dbReference>
<accession>A0ABN8H721</accession>
<evidence type="ECO:0000256" key="5">
    <source>
        <dbReference type="ARBA" id="ARBA00022692"/>
    </source>
</evidence>
<evidence type="ECO:0000256" key="6">
    <source>
        <dbReference type="ARBA" id="ARBA00022723"/>
    </source>
</evidence>
<comment type="caution">
    <text evidence="14">The sequence shown here is derived from an EMBL/GenBank/DDBJ whole genome shotgun (WGS) entry which is preliminary data.</text>
</comment>
<evidence type="ECO:0000256" key="8">
    <source>
        <dbReference type="ARBA" id="ARBA00022833"/>
    </source>
</evidence>
<feature type="transmembrane region" description="Helical" evidence="12">
    <location>
        <begin position="90"/>
        <end position="113"/>
    </location>
</feature>
<dbReference type="PANTHER" id="PTHR39188:SF3">
    <property type="entry name" value="STAGE IV SPORULATION PROTEIN FB"/>
    <property type="match status" value="1"/>
</dbReference>
<gene>
    <name evidence="14" type="primary">spoIVFB</name>
    <name evidence="14" type="ORF">PAECIP111892_05618</name>
</gene>
<evidence type="ECO:0000256" key="11">
    <source>
        <dbReference type="ARBA" id="ARBA00023136"/>
    </source>
</evidence>
<comment type="similarity">
    <text evidence="3">Belongs to the peptidase M50B family.</text>
</comment>
<keyword evidence="4" id="KW-0645">Protease</keyword>
<comment type="cofactor">
    <cofactor evidence="1">
        <name>Zn(2+)</name>
        <dbReference type="ChEBI" id="CHEBI:29105"/>
    </cofactor>
</comment>
<dbReference type="Pfam" id="PF02163">
    <property type="entry name" value="Peptidase_M50"/>
    <property type="match status" value="2"/>
</dbReference>
<feature type="transmembrane region" description="Helical" evidence="12">
    <location>
        <begin position="21"/>
        <end position="48"/>
    </location>
</feature>
<dbReference type="PANTHER" id="PTHR39188">
    <property type="entry name" value="MEMBRANE-ASSOCIATED ZINC METALLOPROTEASE M50B"/>
    <property type="match status" value="1"/>
</dbReference>
<evidence type="ECO:0000256" key="4">
    <source>
        <dbReference type="ARBA" id="ARBA00022670"/>
    </source>
</evidence>
<comment type="subcellular location">
    <subcellularLocation>
        <location evidence="2">Membrane</location>
        <topology evidence="2">Multi-pass membrane protein</topology>
    </subcellularLocation>
</comment>
<keyword evidence="8" id="KW-0862">Zinc</keyword>
<name>A0ABN8H721_9BACL</name>
<sequence>MIPLKWYRLIRILGIQLSLHPLFVLIMLLSVITGQFLELLTLFTIVFIHEMGHVIAALLNGVTVKSVQLLPFGGVAVIEDHGRLTAGREITIALAGPLQNGIMIVMALLLQHAGGSNSAFLAYFIQANAIIALFNLLPVLPLDGGKILQAALSMLVPYYYTLLWSGRVSITASVLVICYALLPLTTGGGLRLNLLMIGAFLLYSNVTDQRNLPYRFVAFLMNREAAYERHLRSGSAARPIVAFSAKPLDDILRLFKRNQYHFIYVMNDDKNVVAVVPEQRLISSYFGI</sequence>
<dbReference type="Proteomes" id="UP000838324">
    <property type="component" value="Unassembled WGS sequence"/>
</dbReference>
<proteinExistence type="inferred from homology"/>
<evidence type="ECO:0000256" key="12">
    <source>
        <dbReference type="SAM" id="Phobius"/>
    </source>
</evidence>
<dbReference type="EMBL" id="CAKMMG010000016">
    <property type="protein sequence ID" value="CAH1225443.1"/>
    <property type="molecule type" value="Genomic_DNA"/>
</dbReference>
<organism evidence="14 15">
    <name type="scientific">Paenibacillus auburnensis</name>
    <dbReference type="NCBI Taxonomy" id="2905649"/>
    <lineage>
        <taxon>Bacteria</taxon>
        <taxon>Bacillati</taxon>
        <taxon>Bacillota</taxon>
        <taxon>Bacilli</taxon>
        <taxon>Bacillales</taxon>
        <taxon>Paenibacillaceae</taxon>
        <taxon>Paenibacillus</taxon>
    </lineage>
</organism>
<feature type="domain" description="Peptidase M50" evidence="13">
    <location>
        <begin position="118"/>
        <end position="155"/>
    </location>
</feature>
<feature type="transmembrane region" description="Helical" evidence="12">
    <location>
        <begin position="188"/>
        <end position="206"/>
    </location>
</feature>
<evidence type="ECO:0000256" key="2">
    <source>
        <dbReference type="ARBA" id="ARBA00004141"/>
    </source>
</evidence>
<evidence type="ECO:0000256" key="9">
    <source>
        <dbReference type="ARBA" id="ARBA00022989"/>
    </source>
</evidence>
<protein>
    <submittedName>
        <fullName evidence="14">Stage IV sporulation protein FB</fullName>
        <ecNumber evidence="14">3.4.24.-</ecNumber>
    </submittedName>
</protein>
<keyword evidence="5 12" id="KW-0812">Transmembrane</keyword>
<evidence type="ECO:0000256" key="3">
    <source>
        <dbReference type="ARBA" id="ARBA00007931"/>
    </source>
</evidence>
<feature type="domain" description="Peptidase M50" evidence="13">
    <location>
        <begin position="39"/>
        <end position="110"/>
    </location>
</feature>
<evidence type="ECO:0000259" key="13">
    <source>
        <dbReference type="Pfam" id="PF02163"/>
    </source>
</evidence>
<keyword evidence="7 14" id="KW-0378">Hydrolase</keyword>
<evidence type="ECO:0000256" key="1">
    <source>
        <dbReference type="ARBA" id="ARBA00001947"/>
    </source>
</evidence>
<evidence type="ECO:0000256" key="10">
    <source>
        <dbReference type="ARBA" id="ARBA00023049"/>
    </source>
</evidence>
<evidence type="ECO:0000313" key="14">
    <source>
        <dbReference type="EMBL" id="CAH1225443.1"/>
    </source>
</evidence>
<dbReference type="InterPro" id="IPR008915">
    <property type="entry name" value="Peptidase_M50"/>
</dbReference>
<evidence type="ECO:0000256" key="7">
    <source>
        <dbReference type="ARBA" id="ARBA00022801"/>
    </source>
</evidence>
<keyword evidence="15" id="KW-1185">Reference proteome</keyword>
<evidence type="ECO:0000313" key="15">
    <source>
        <dbReference type="Proteomes" id="UP000838324"/>
    </source>
</evidence>
<feature type="transmembrane region" description="Helical" evidence="12">
    <location>
        <begin position="158"/>
        <end position="182"/>
    </location>
</feature>
<feature type="transmembrane region" description="Helical" evidence="12">
    <location>
        <begin position="119"/>
        <end position="137"/>
    </location>
</feature>
<dbReference type="InterPro" id="IPR046342">
    <property type="entry name" value="CBS_dom_sf"/>
</dbReference>